<feature type="compositionally biased region" description="Polar residues" evidence="1">
    <location>
        <begin position="111"/>
        <end position="122"/>
    </location>
</feature>
<feature type="compositionally biased region" description="Low complexity" evidence="1">
    <location>
        <begin position="53"/>
        <end position="63"/>
    </location>
</feature>
<keyword evidence="3" id="KW-1185">Reference proteome</keyword>
<feature type="compositionally biased region" description="Low complexity" evidence="1">
    <location>
        <begin position="34"/>
        <end position="44"/>
    </location>
</feature>
<feature type="compositionally biased region" description="Polar residues" evidence="1">
    <location>
        <begin position="92"/>
        <end position="101"/>
    </location>
</feature>
<dbReference type="GeneID" id="54290565"/>
<dbReference type="RefSeq" id="XP_033385105.1">
    <property type="nucleotide sequence ID" value="XM_033533168.1"/>
</dbReference>
<name>A0A6A5XV12_9PLEO</name>
<sequence>MLESPQNEVAGTLNSEGQIPHASNPFDDQTLKQSPSSLRSSSLPFDGRPLKPSPSSSRSSSLPFDGRPLKQSPKGSKPPIPPKSPLRPQSSIPPLSTSVPSQDLEADDSGSEGTSINSTGTQVHHKPSTTTDEQRLAEQDLLRQLGMRLSYFSDFGLVPVPGGARVNNEESSSIEQDDLRRVPSGPGDSNGQANQISSLTATDSTKTASQPHDITRKASVASGFCYGQFVTKLSYDEDDSPSVAALKAVESQKKKSWWKRLTWMR</sequence>
<feature type="compositionally biased region" description="Polar residues" evidence="1">
    <location>
        <begin position="187"/>
        <end position="212"/>
    </location>
</feature>
<dbReference type="EMBL" id="ML978069">
    <property type="protein sequence ID" value="KAF2016766.1"/>
    <property type="molecule type" value="Genomic_DNA"/>
</dbReference>
<evidence type="ECO:0000313" key="2">
    <source>
        <dbReference type="EMBL" id="KAF2016766.1"/>
    </source>
</evidence>
<accession>A0A6A5XV12</accession>
<evidence type="ECO:0000256" key="1">
    <source>
        <dbReference type="SAM" id="MobiDB-lite"/>
    </source>
</evidence>
<evidence type="ECO:0000313" key="3">
    <source>
        <dbReference type="Proteomes" id="UP000799778"/>
    </source>
</evidence>
<dbReference type="Proteomes" id="UP000799778">
    <property type="component" value="Unassembled WGS sequence"/>
</dbReference>
<dbReference type="AlphaFoldDB" id="A0A6A5XV12"/>
<gene>
    <name evidence="2" type="ORF">BU24DRAFT_481365</name>
</gene>
<feature type="compositionally biased region" description="Polar residues" evidence="1">
    <location>
        <begin position="1"/>
        <end position="17"/>
    </location>
</feature>
<protein>
    <submittedName>
        <fullName evidence="2">Uncharacterized protein</fullName>
    </submittedName>
</protein>
<proteinExistence type="predicted"/>
<feature type="region of interest" description="Disordered" evidence="1">
    <location>
        <begin position="1"/>
        <end position="138"/>
    </location>
</feature>
<feature type="compositionally biased region" description="Pro residues" evidence="1">
    <location>
        <begin position="76"/>
        <end position="85"/>
    </location>
</feature>
<feature type="region of interest" description="Disordered" evidence="1">
    <location>
        <begin position="163"/>
        <end position="214"/>
    </location>
</feature>
<organism evidence="2 3">
    <name type="scientific">Aaosphaeria arxii CBS 175.79</name>
    <dbReference type="NCBI Taxonomy" id="1450172"/>
    <lineage>
        <taxon>Eukaryota</taxon>
        <taxon>Fungi</taxon>
        <taxon>Dikarya</taxon>
        <taxon>Ascomycota</taxon>
        <taxon>Pezizomycotina</taxon>
        <taxon>Dothideomycetes</taxon>
        <taxon>Pleosporomycetidae</taxon>
        <taxon>Pleosporales</taxon>
        <taxon>Pleosporales incertae sedis</taxon>
        <taxon>Aaosphaeria</taxon>
    </lineage>
</organism>
<reference evidence="2" key="1">
    <citation type="journal article" date="2020" name="Stud. Mycol.">
        <title>101 Dothideomycetes genomes: a test case for predicting lifestyles and emergence of pathogens.</title>
        <authorList>
            <person name="Haridas S."/>
            <person name="Albert R."/>
            <person name="Binder M."/>
            <person name="Bloem J."/>
            <person name="Labutti K."/>
            <person name="Salamov A."/>
            <person name="Andreopoulos B."/>
            <person name="Baker S."/>
            <person name="Barry K."/>
            <person name="Bills G."/>
            <person name="Bluhm B."/>
            <person name="Cannon C."/>
            <person name="Castanera R."/>
            <person name="Culley D."/>
            <person name="Daum C."/>
            <person name="Ezra D."/>
            <person name="Gonzalez J."/>
            <person name="Henrissat B."/>
            <person name="Kuo A."/>
            <person name="Liang C."/>
            <person name="Lipzen A."/>
            <person name="Lutzoni F."/>
            <person name="Magnuson J."/>
            <person name="Mondo S."/>
            <person name="Nolan M."/>
            <person name="Ohm R."/>
            <person name="Pangilinan J."/>
            <person name="Park H.-J."/>
            <person name="Ramirez L."/>
            <person name="Alfaro M."/>
            <person name="Sun H."/>
            <person name="Tritt A."/>
            <person name="Yoshinaga Y."/>
            <person name="Zwiers L.-H."/>
            <person name="Turgeon B."/>
            <person name="Goodwin S."/>
            <person name="Spatafora J."/>
            <person name="Crous P."/>
            <person name="Grigoriev I."/>
        </authorList>
    </citation>
    <scope>NUCLEOTIDE SEQUENCE</scope>
    <source>
        <strain evidence="2">CBS 175.79</strain>
    </source>
</reference>